<protein>
    <submittedName>
        <fullName evidence="1">Uncharacterized protein</fullName>
    </submittedName>
</protein>
<reference evidence="1" key="1">
    <citation type="submission" date="2016-08" db="EMBL/GenBank/DDBJ databases">
        <authorList>
            <person name="Seilhamer J.J."/>
        </authorList>
    </citation>
    <scope>NUCLEOTIDE SEQUENCE</scope>
    <source>
        <strain evidence="1">86</strain>
    </source>
</reference>
<sequence>MELLNLACDLRPTSARFPNAKSAPPATLETFSLGADNDLAHHHRYAQSGDRPHRHAR</sequence>
<organism evidence="1">
    <name type="scientific">uncultured Pleomorphomonas sp</name>
    <dbReference type="NCBI Taxonomy" id="442121"/>
    <lineage>
        <taxon>Bacteria</taxon>
        <taxon>Pseudomonadati</taxon>
        <taxon>Pseudomonadota</taxon>
        <taxon>Alphaproteobacteria</taxon>
        <taxon>Hyphomicrobiales</taxon>
        <taxon>Pleomorphomonadaceae</taxon>
        <taxon>Pleomorphomonas</taxon>
        <taxon>environmental samples</taxon>
    </lineage>
</organism>
<dbReference type="EMBL" id="FMJD01000001">
    <property type="protein sequence ID" value="SCM70257.1"/>
    <property type="molecule type" value="Genomic_DNA"/>
</dbReference>
<proteinExistence type="predicted"/>
<accession>A0A212KYC3</accession>
<gene>
    <name evidence="1" type="ORF">KL86PLE_10089</name>
</gene>
<name>A0A212KYC3_9HYPH</name>
<dbReference type="AlphaFoldDB" id="A0A212KYC3"/>
<evidence type="ECO:0000313" key="1">
    <source>
        <dbReference type="EMBL" id="SCM70257.1"/>
    </source>
</evidence>